<feature type="chain" id="PRO_5012045468" description="Leucine-rich repeat-containing N-terminal plant-type domain-containing protein" evidence="10">
    <location>
        <begin position="16"/>
        <end position="222"/>
    </location>
</feature>
<evidence type="ECO:0000256" key="9">
    <source>
        <dbReference type="ARBA" id="ARBA00023180"/>
    </source>
</evidence>
<keyword evidence="6" id="KW-1133">Transmembrane helix</keyword>
<evidence type="ECO:0000256" key="3">
    <source>
        <dbReference type="ARBA" id="ARBA00022692"/>
    </source>
</evidence>
<sequence>MLLLSLSPLVVMANSSPPAEHPLCGDHEKLALLQFKQSFAIGTCEFCDFSRVESWGSEKESGDCCSWGGVHCDEDTGHVIGLDLSSSCLLGSLSPNSTLFSLNHFNFSEISSSLARLTKLKYLNVSKSFFSGQIPRDISVLLDLRSVDLSVDNVSSVEHPSALSGPVFRSLIQNLSRLEELHLGWLTRNSAIPHRMANLSSLRSLLLTDCGLHGDLWRGFFI</sequence>
<keyword evidence="7" id="KW-0472">Membrane</keyword>
<evidence type="ECO:0000256" key="8">
    <source>
        <dbReference type="ARBA" id="ARBA00023170"/>
    </source>
</evidence>
<keyword evidence="8" id="KW-0675">Receptor</keyword>
<evidence type="ECO:0000256" key="5">
    <source>
        <dbReference type="ARBA" id="ARBA00022737"/>
    </source>
</evidence>
<evidence type="ECO:0000313" key="12">
    <source>
        <dbReference type="EMBL" id="KCW46833.1"/>
    </source>
</evidence>
<evidence type="ECO:0000256" key="2">
    <source>
        <dbReference type="ARBA" id="ARBA00022614"/>
    </source>
</evidence>
<dbReference type="InterPro" id="IPR032675">
    <property type="entry name" value="LRR_dom_sf"/>
</dbReference>
<evidence type="ECO:0000256" key="10">
    <source>
        <dbReference type="SAM" id="SignalP"/>
    </source>
</evidence>
<evidence type="ECO:0000256" key="4">
    <source>
        <dbReference type="ARBA" id="ARBA00022729"/>
    </source>
</evidence>
<keyword evidence="4 10" id="KW-0732">Signal</keyword>
<dbReference type="SUPFAM" id="SSF52058">
    <property type="entry name" value="L domain-like"/>
    <property type="match status" value="1"/>
</dbReference>
<dbReference type="PANTHER" id="PTHR48061">
    <property type="entry name" value="LEUCINE-RICH REPEAT RECEPTOR PROTEIN KINASE EMS1-LIKE-RELATED"/>
    <property type="match status" value="1"/>
</dbReference>
<dbReference type="InParanoid" id="A0A058ZYI1"/>
<protein>
    <recommendedName>
        <fullName evidence="11">Leucine-rich repeat-containing N-terminal plant-type domain-containing protein</fullName>
    </recommendedName>
</protein>
<keyword evidence="3" id="KW-0812">Transmembrane</keyword>
<organism evidence="12">
    <name type="scientific">Eucalyptus grandis</name>
    <name type="common">Flooded gum</name>
    <dbReference type="NCBI Taxonomy" id="71139"/>
    <lineage>
        <taxon>Eukaryota</taxon>
        <taxon>Viridiplantae</taxon>
        <taxon>Streptophyta</taxon>
        <taxon>Embryophyta</taxon>
        <taxon>Tracheophyta</taxon>
        <taxon>Spermatophyta</taxon>
        <taxon>Magnoliopsida</taxon>
        <taxon>eudicotyledons</taxon>
        <taxon>Gunneridae</taxon>
        <taxon>Pentapetalae</taxon>
        <taxon>rosids</taxon>
        <taxon>malvids</taxon>
        <taxon>Myrtales</taxon>
        <taxon>Myrtaceae</taxon>
        <taxon>Myrtoideae</taxon>
        <taxon>Eucalypteae</taxon>
        <taxon>Eucalyptus</taxon>
    </lineage>
</organism>
<dbReference type="Pfam" id="PF08263">
    <property type="entry name" value="LRRNT_2"/>
    <property type="match status" value="1"/>
</dbReference>
<dbReference type="InterPro" id="IPR046956">
    <property type="entry name" value="RLP23-like"/>
</dbReference>
<keyword evidence="5" id="KW-0677">Repeat</keyword>
<evidence type="ECO:0000259" key="11">
    <source>
        <dbReference type="Pfam" id="PF08263"/>
    </source>
</evidence>
<accession>A0A058ZYI1</accession>
<dbReference type="OMA" id="YINIVRM"/>
<evidence type="ECO:0000256" key="6">
    <source>
        <dbReference type="ARBA" id="ARBA00022989"/>
    </source>
</evidence>
<keyword evidence="2" id="KW-0433">Leucine-rich repeat</keyword>
<dbReference type="EMBL" id="KK198763">
    <property type="protein sequence ID" value="KCW46833.1"/>
    <property type="molecule type" value="Genomic_DNA"/>
</dbReference>
<evidence type="ECO:0000256" key="1">
    <source>
        <dbReference type="ARBA" id="ARBA00004479"/>
    </source>
</evidence>
<dbReference type="PANTHER" id="PTHR48061:SF43">
    <property type="entry name" value="LEUCINE-RICH REPEAT-CONTAINING N-TERMINAL PLANT-TYPE DOMAIN-CONTAINING PROTEIN"/>
    <property type="match status" value="1"/>
</dbReference>
<evidence type="ECO:0000256" key="7">
    <source>
        <dbReference type="ARBA" id="ARBA00023136"/>
    </source>
</evidence>
<feature type="signal peptide" evidence="10">
    <location>
        <begin position="1"/>
        <end position="15"/>
    </location>
</feature>
<proteinExistence type="predicted"/>
<dbReference type="GO" id="GO:0016020">
    <property type="term" value="C:membrane"/>
    <property type="evidence" value="ECO:0007669"/>
    <property type="project" value="UniProtKB-SubCell"/>
</dbReference>
<comment type="subcellular location">
    <subcellularLocation>
        <location evidence="1">Membrane</location>
        <topology evidence="1">Single-pass type I membrane protein</topology>
    </subcellularLocation>
</comment>
<name>A0A058ZYI1_EUCGR</name>
<feature type="domain" description="Leucine-rich repeat-containing N-terminal plant-type" evidence="11">
    <location>
        <begin position="27"/>
        <end position="73"/>
    </location>
</feature>
<gene>
    <name evidence="12" type="ORF">EUGRSUZ_K00643</name>
</gene>
<dbReference type="Gene3D" id="3.80.10.10">
    <property type="entry name" value="Ribonuclease Inhibitor"/>
    <property type="match status" value="2"/>
</dbReference>
<dbReference type="Gramene" id="KCW46833">
    <property type="protein sequence ID" value="KCW46833"/>
    <property type="gene ID" value="EUGRSUZ_K00643"/>
</dbReference>
<keyword evidence="9" id="KW-0325">Glycoprotein</keyword>
<dbReference type="AlphaFoldDB" id="A0A058ZYI1"/>
<reference evidence="12" key="1">
    <citation type="submission" date="2013-07" db="EMBL/GenBank/DDBJ databases">
        <title>The genome of Eucalyptus grandis.</title>
        <authorList>
            <person name="Schmutz J."/>
            <person name="Hayes R."/>
            <person name="Myburg A."/>
            <person name="Tuskan G."/>
            <person name="Grattapaglia D."/>
            <person name="Rokhsar D.S."/>
        </authorList>
    </citation>
    <scope>NUCLEOTIDE SEQUENCE</scope>
    <source>
        <tissue evidence="12">Leaf extractions</tissue>
    </source>
</reference>
<dbReference type="InterPro" id="IPR013210">
    <property type="entry name" value="LRR_N_plant-typ"/>
</dbReference>